<reference evidence="1" key="1">
    <citation type="submission" date="2022-11" db="EMBL/GenBank/DDBJ databases">
        <title>Genome Sequence of Boeremia exigua.</title>
        <authorList>
            <person name="Buettner E."/>
        </authorList>
    </citation>
    <scope>NUCLEOTIDE SEQUENCE</scope>
    <source>
        <strain evidence="1">CU02</strain>
    </source>
</reference>
<evidence type="ECO:0000313" key="1">
    <source>
        <dbReference type="EMBL" id="KAJ8107457.1"/>
    </source>
</evidence>
<proteinExistence type="predicted"/>
<name>A0ACC2HWL8_9PLEO</name>
<dbReference type="EMBL" id="JAPHNI010000924">
    <property type="protein sequence ID" value="KAJ8107457.1"/>
    <property type="molecule type" value="Genomic_DNA"/>
</dbReference>
<gene>
    <name evidence="1" type="ORF">OPT61_g8853</name>
</gene>
<dbReference type="Proteomes" id="UP001153331">
    <property type="component" value="Unassembled WGS sequence"/>
</dbReference>
<evidence type="ECO:0000313" key="2">
    <source>
        <dbReference type="Proteomes" id="UP001153331"/>
    </source>
</evidence>
<organism evidence="1 2">
    <name type="scientific">Boeremia exigua</name>
    <dbReference type="NCBI Taxonomy" id="749465"/>
    <lineage>
        <taxon>Eukaryota</taxon>
        <taxon>Fungi</taxon>
        <taxon>Dikarya</taxon>
        <taxon>Ascomycota</taxon>
        <taxon>Pezizomycotina</taxon>
        <taxon>Dothideomycetes</taxon>
        <taxon>Pleosporomycetidae</taxon>
        <taxon>Pleosporales</taxon>
        <taxon>Pleosporineae</taxon>
        <taxon>Didymellaceae</taxon>
        <taxon>Boeremia</taxon>
    </lineage>
</organism>
<sequence>MTAKLKTAAFTARTCLARSFAPPPRASFVHNGIRCLSSTAPRRSAFAVNDLTQVFHDVAPLRKFRRELLLNSRTVGLVPTMGALHSGHLSLVRTAAAENTDVWVTIYVNPTQFGLNEDLASYPKTWETDMEMLRELDRELAREGKGRISAVFAPSTNTMYPTSPPDSSIPGVGSFIEMRPLGQLLEGASRPVFFRGVATVCMKLFNICTPDSVYFGQKDAQQTVVIKKLEVELEELGVQLDHLPVDGGQRLDVDGVRLRGVEVQLDADLLALAQPDQAREGGVDLDGGDVLLAGGGAVAQPIPVHDGGQPALALHARPAHEQRLLRGGIARVRGARRRRLAVQELDDDVLGNLQRMCQRARRAMAEGAYRIGIHKHRDQRRGQVDEAVLQRRLQRDLGLDDAARRLLRGHGRSSPAEATSAPIEAAAAGRTPTSPPAAPANGRPAQDNGPTRRAGA</sequence>
<keyword evidence="2" id="KW-1185">Reference proteome</keyword>
<comment type="caution">
    <text evidence="1">The sequence shown here is derived from an EMBL/GenBank/DDBJ whole genome shotgun (WGS) entry which is preliminary data.</text>
</comment>
<accession>A0ACC2HWL8</accession>
<protein>
    <submittedName>
        <fullName evidence="1">Uncharacterized protein</fullName>
    </submittedName>
</protein>